<dbReference type="InterPro" id="IPR002763">
    <property type="entry name" value="DUF72"/>
</dbReference>
<name>A0A317C9W5_9GAMM</name>
<protein>
    <recommendedName>
        <fullName evidence="3">DUF72 domain-containing protein</fullName>
    </recommendedName>
</protein>
<dbReference type="SUPFAM" id="SSF117396">
    <property type="entry name" value="TM1631-like"/>
    <property type="match status" value="1"/>
</dbReference>
<dbReference type="InterPro" id="IPR036520">
    <property type="entry name" value="UPF0759_sf"/>
</dbReference>
<organism evidence="1 2">
    <name type="scientific">Leucothrix arctica</name>
    <dbReference type="NCBI Taxonomy" id="1481894"/>
    <lineage>
        <taxon>Bacteria</taxon>
        <taxon>Pseudomonadati</taxon>
        <taxon>Pseudomonadota</taxon>
        <taxon>Gammaproteobacteria</taxon>
        <taxon>Thiotrichales</taxon>
        <taxon>Thiotrichaceae</taxon>
        <taxon>Leucothrix</taxon>
    </lineage>
</organism>
<dbReference type="Gene3D" id="3.20.20.410">
    <property type="entry name" value="Protein of unknown function UPF0759"/>
    <property type="match status" value="1"/>
</dbReference>
<dbReference type="PANTHER" id="PTHR30348">
    <property type="entry name" value="UNCHARACTERIZED PROTEIN YECE"/>
    <property type="match status" value="1"/>
</dbReference>
<dbReference type="EMBL" id="QGKL01000035">
    <property type="protein sequence ID" value="PWQ95328.1"/>
    <property type="molecule type" value="Genomic_DNA"/>
</dbReference>
<sequence length="291" mass="33846">MAPLSKQPSQPRPYKIGLPQWHHPEWYAPDQRTTDSLTLYSQHFTSVEGNHSFYGVPSEASVAQWVTQTPDDFRFCFKFPRSISHSGELLSCDHLVVEFLQRIAPLEDRIGIIWLQLSQQFAPQHLSDLNVFLSRLPSHYTYAVEVRNLRLFDKSDNERLLNQILMRHKVNRVIFDTRCLFANMKDDDETRDAKQKKPRVPTHVIATGEQPLVRFISPVDINLAHTSLSQWVKKFIQWIDEGKTPWMFFHTPGNQQAPELAQWFAEQLHVARPDIAPLSLWDKQPKQGSLL</sequence>
<comment type="caution">
    <text evidence="1">The sequence shown here is derived from an EMBL/GenBank/DDBJ whole genome shotgun (WGS) entry which is preliminary data.</text>
</comment>
<accession>A0A317C9W5</accession>
<dbReference type="AlphaFoldDB" id="A0A317C9W5"/>
<evidence type="ECO:0000313" key="1">
    <source>
        <dbReference type="EMBL" id="PWQ95328.1"/>
    </source>
</evidence>
<evidence type="ECO:0008006" key="3">
    <source>
        <dbReference type="Google" id="ProtNLM"/>
    </source>
</evidence>
<dbReference type="Pfam" id="PF01904">
    <property type="entry name" value="DUF72"/>
    <property type="match status" value="1"/>
</dbReference>
<dbReference type="Proteomes" id="UP000245506">
    <property type="component" value="Unassembled WGS sequence"/>
</dbReference>
<reference evidence="1 2" key="1">
    <citation type="submission" date="2018-05" db="EMBL/GenBank/DDBJ databases">
        <title>Leucothrix arctica sp. nov., isolated from Arctic seawater.</title>
        <authorList>
            <person name="Choi A."/>
            <person name="Baek K."/>
        </authorList>
    </citation>
    <scope>NUCLEOTIDE SEQUENCE [LARGE SCALE GENOMIC DNA]</scope>
    <source>
        <strain evidence="1 2">IMCC9719</strain>
    </source>
</reference>
<evidence type="ECO:0000313" key="2">
    <source>
        <dbReference type="Proteomes" id="UP000245506"/>
    </source>
</evidence>
<dbReference type="PANTHER" id="PTHR30348:SF9">
    <property type="entry name" value="UPF0759 PROTEIN YECE"/>
    <property type="match status" value="1"/>
</dbReference>
<proteinExistence type="predicted"/>
<gene>
    <name evidence="1" type="ORF">DKT75_13395</name>
</gene>
<keyword evidence="2" id="KW-1185">Reference proteome</keyword>